<comment type="caution">
    <text evidence="5">The sequence shown here is derived from an EMBL/GenBank/DDBJ whole genome shotgun (WGS) entry which is preliminary data.</text>
</comment>
<dbReference type="Pfam" id="PF01047">
    <property type="entry name" value="MarR"/>
    <property type="match status" value="1"/>
</dbReference>
<dbReference type="EMBL" id="LCJB01000078">
    <property type="protein sequence ID" value="KKT68408.1"/>
    <property type="molecule type" value="Genomic_DNA"/>
</dbReference>
<dbReference type="PANTHER" id="PTHR42756:SF1">
    <property type="entry name" value="TRANSCRIPTIONAL REPRESSOR OF EMRAB OPERON"/>
    <property type="match status" value="1"/>
</dbReference>
<keyword evidence="2" id="KW-0238">DNA-binding</keyword>
<dbReference type="GO" id="GO:0003677">
    <property type="term" value="F:DNA binding"/>
    <property type="evidence" value="ECO:0007669"/>
    <property type="project" value="UniProtKB-KW"/>
</dbReference>
<dbReference type="PROSITE" id="PS50995">
    <property type="entry name" value="HTH_MARR_2"/>
    <property type="match status" value="1"/>
</dbReference>
<organism evidence="5 6">
    <name type="scientific">Candidatus Uhrbacteria bacterium GW2011_GWF2_44_350</name>
    <dbReference type="NCBI Taxonomy" id="1619000"/>
    <lineage>
        <taxon>Bacteria</taxon>
        <taxon>Candidatus Uhriibacteriota</taxon>
    </lineage>
</organism>
<sequence length="142" mass="15784">MDSVSLSLKVFINLSKILTENSRRFNGGLDGLGFNEFVVLFHLNEVSNKKIRRIDLAEKMGLTASGVTRILIPMEKIGLIKKETTAKDARVSYVAITSSGQRNLTETLNNTKLFFEEIFPSKKLKKIPGLSNLLIELGGTIK</sequence>
<accession>A0A0G1JAM0</accession>
<evidence type="ECO:0000256" key="1">
    <source>
        <dbReference type="ARBA" id="ARBA00023015"/>
    </source>
</evidence>
<reference evidence="5 6" key="1">
    <citation type="journal article" date="2015" name="Nature">
        <title>rRNA introns, odd ribosomes, and small enigmatic genomes across a large radiation of phyla.</title>
        <authorList>
            <person name="Brown C.T."/>
            <person name="Hug L.A."/>
            <person name="Thomas B.C."/>
            <person name="Sharon I."/>
            <person name="Castelle C.J."/>
            <person name="Singh A."/>
            <person name="Wilkins M.J."/>
            <person name="Williams K.H."/>
            <person name="Banfield J.F."/>
        </authorList>
    </citation>
    <scope>NUCLEOTIDE SEQUENCE [LARGE SCALE GENOMIC DNA]</scope>
</reference>
<evidence type="ECO:0000256" key="2">
    <source>
        <dbReference type="ARBA" id="ARBA00023125"/>
    </source>
</evidence>
<evidence type="ECO:0000259" key="4">
    <source>
        <dbReference type="PROSITE" id="PS50995"/>
    </source>
</evidence>
<evidence type="ECO:0000313" key="6">
    <source>
        <dbReference type="Proteomes" id="UP000034154"/>
    </source>
</evidence>
<dbReference type="Proteomes" id="UP000034154">
    <property type="component" value="Unassembled WGS sequence"/>
</dbReference>
<keyword evidence="1" id="KW-0805">Transcription regulation</keyword>
<gene>
    <name evidence="5" type="ORF">UW63_C0078G0004</name>
</gene>
<proteinExistence type="predicted"/>
<feature type="domain" description="HTH marR-type" evidence="4">
    <location>
        <begin position="1"/>
        <end position="139"/>
    </location>
</feature>
<dbReference type="InterPro" id="IPR036390">
    <property type="entry name" value="WH_DNA-bd_sf"/>
</dbReference>
<dbReference type="InterPro" id="IPR000835">
    <property type="entry name" value="HTH_MarR-typ"/>
</dbReference>
<protein>
    <submittedName>
        <fullName evidence="5">MarR family transcriptional regulator</fullName>
    </submittedName>
</protein>
<dbReference type="GO" id="GO:0003700">
    <property type="term" value="F:DNA-binding transcription factor activity"/>
    <property type="evidence" value="ECO:0007669"/>
    <property type="project" value="InterPro"/>
</dbReference>
<evidence type="ECO:0000256" key="3">
    <source>
        <dbReference type="ARBA" id="ARBA00023163"/>
    </source>
</evidence>
<evidence type="ECO:0000313" key="5">
    <source>
        <dbReference type="EMBL" id="KKT68408.1"/>
    </source>
</evidence>
<dbReference type="PANTHER" id="PTHR42756">
    <property type="entry name" value="TRANSCRIPTIONAL REGULATOR, MARR"/>
    <property type="match status" value="1"/>
</dbReference>
<dbReference type="Gene3D" id="1.10.10.10">
    <property type="entry name" value="Winged helix-like DNA-binding domain superfamily/Winged helix DNA-binding domain"/>
    <property type="match status" value="1"/>
</dbReference>
<dbReference type="InterPro" id="IPR036388">
    <property type="entry name" value="WH-like_DNA-bd_sf"/>
</dbReference>
<dbReference type="SUPFAM" id="SSF46785">
    <property type="entry name" value="Winged helix' DNA-binding domain"/>
    <property type="match status" value="1"/>
</dbReference>
<dbReference type="AlphaFoldDB" id="A0A0G1JAM0"/>
<keyword evidence="3" id="KW-0804">Transcription</keyword>
<name>A0A0G1JAM0_9BACT</name>